<proteinExistence type="predicted"/>
<dbReference type="EMBL" id="VTWS01000007">
    <property type="protein sequence ID" value="KAA9347788.1"/>
    <property type="molecule type" value="Genomic_DNA"/>
</dbReference>
<feature type="signal peptide" evidence="1">
    <location>
        <begin position="1"/>
        <end position="19"/>
    </location>
</feature>
<feature type="chain" id="PRO_5024989364" description="Outer membrane protein beta-barrel domain-containing protein" evidence="1">
    <location>
        <begin position="20"/>
        <end position="196"/>
    </location>
</feature>
<accession>A0A5N1JAF3</accession>
<reference evidence="2 3" key="1">
    <citation type="submission" date="2019-09" db="EMBL/GenBank/DDBJ databases">
        <title>Genome Sequence of Larkinella sp MA1.</title>
        <authorList>
            <person name="Srinivasan S."/>
        </authorList>
    </citation>
    <scope>NUCLEOTIDE SEQUENCE [LARGE SCALE GENOMIC DNA]</scope>
    <source>
        <strain evidence="2 3">MA1</strain>
    </source>
</reference>
<organism evidence="2 3">
    <name type="scientific">Larkinella humicola</name>
    <dbReference type="NCBI Taxonomy" id="2607654"/>
    <lineage>
        <taxon>Bacteria</taxon>
        <taxon>Pseudomonadati</taxon>
        <taxon>Bacteroidota</taxon>
        <taxon>Cytophagia</taxon>
        <taxon>Cytophagales</taxon>
        <taxon>Spirosomataceae</taxon>
        <taxon>Larkinella</taxon>
    </lineage>
</organism>
<comment type="caution">
    <text evidence="2">The sequence shown here is derived from an EMBL/GenBank/DDBJ whole genome shotgun (WGS) entry which is preliminary data.</text>
</comment>
<dbReference type="Proteomes" id="UP000326344">
    <property type="component" value="Unassembled WGS sequence"/>
</dbReference>
<keyword evidence="3" id="KW-1185">Reference proteome</keyword>
<evidence type="ECO:0000256" key="1">
    <source>
        <dbReference type="SAM" id="SignalP"/>
    </source>
</evidence>
<name>A0A5N1JAF3_9BACT</name>
<evidence type="ECO:0008006" key="4">
    <source>
        <dbReference type="Google" id="ProtNLM"/>
    </source>
</evidence>
<dbReference type="RefSeq" id="WP_150880368.1">
    <property type="nucleotide sequence ID" value="NZ_VTWS01000007.1"/>
</dbReference>
<evidence type="ECO:0000313" key="3">
    <source>
        <dbReference type="Proteomes" id="UP000326344"/>
    </source>
</evidence>
<dbReference type="AlphaFoldDB" id="A0A5N1JAF3"/>
<gene>
    <name evidence="2" type="ORF">F0P93_24470</name>
</gene>
<keyword evidence="1" id="KW-0732">Signal</keyword>
<sequence>MPRFSLLLIGLLWTTSVHAQVIQNRNSIRLGVDWTSLDAPDAVGPRYVARLARHFGHDRFLVAAEAGYLRKTTSNQLFNEVNPGPNQRERLTVDLTVFYDFLRHPRHALRLGTGWSAWYRGDDIYRGARAAFTPTGLQAVVIDRQKRHELNMGGHVALEYAWLFAPHWSVDMRVRLADLNRAGISSMLGGGLTFHF</sequence>
<evidence type="ECO:0000313" key="2">
    <source>
        <dbReference type="EMBL" id="KAA9347788.1"/>
    </source>
</evidence>
<protein>
    <recommendedName>
        <fullName evidence="4">Outer membrane protein beta-barrel domain-containing protein</fullName>
    </recommendedName>
</protein>